<dbReference type="RefSeq" id="WP_307235369.1">
    <property type="nucleotide sequence ID" value="NZ_JAUSUZ010000001.1"/>
</dbReference>
<gene>
    <name evidence="1" type="ORF">J2S42_000844</name>
</gene>
<keyword evidence="2" id="KW-1185">Reference proteome</keyword>
<evidence type="ECO:0000313" key="2">
    <source>
        <dbReference type="Proteomes" id="UP001240236"/>
    </source>
</evidence>
<comment type="caution">
    <text evidence="1">The sequence shown here is derived from an EMBL/GenBank/DDBJ whole genome shotgun (WGS) entry which is preliminary data.</text>
</comment>
<protein>
    <submittedName>
        <fullName evidence="1">Uncharacterized protein</fullName>
    </submittedName>
</protein>
<organism evidence="1 2">
    <name type="scientific">Catenuloplanes indicus</name>
    <dbReference type="NCBI Taxonomy" id="137267"/>
    <lineage>
        <taxon>Bacteria</taxon>
        <taxon>Bacillati</taxon>
        <taxon>Actinomycetota</taxon>
        <taxon>Actinomycetes</taxon>
        <taxon>Micromonosporales</taxon>
        <taxon>Micromonosporaceae</taxon>
        <taxon>Catenuloplanes</taxon>
    </lineage>
</organism>
<reference evidence="1 2" key="1">
    <citation type="submission" date="2023-07" db="EMBL/GenBank/DDBJ databases">
        <title>Sequencing the genomes of 1000 actinobacteria strains.</title>
        <authorList>
            <person name="Klenk H.-P."/>
        </authorList>
    </citation>
    <scope>NUCLEOTIDE SEQUENCE [LARGE SCALE GENOMIC DNA]</scope>
    <source>
        <strain evidence="1 2">DSM 44709</strain>
    </source>
</reference>
<dbReference type="Proteomes" id="UP001240236">
    <property type="component" value="Unassembled WGS sequence"/>
</dbReference>
<accession>A0AAE3VV23</accession>
<proteinExistence type="predicted"/>
<evidence type="ECO:0000313" key="1">
    <source>
        <dbReference type="EMBL" id="MDQ0364175.1"/>
    </source>
</evidence>
<name>A0AAE3VV23_9ACTN</name>
<sequence>MIDPCLHAPWSIRGGSARWGRLSTWHEHDGRWTRLHDAPAGAAAGAATLASWSPATGPRLDDGTITLDRFTVRHR</sequence>
<dbReference type="EMBL" id="JAUSUZ010000001">
    <property type="protein sequence ID" value="MDQ0364175.1"/>
    <property type="molecule type" value="Genomic_DNA"/>
</dbReference>
<dbReference type="AlphaFoldDB" id="A0AAE3VV23"/>